<protein>
    <submittedName>
        <fullName evidence="1">Uncharacterized protein</fullName>
    </submittedName>
</protein>
<evidence type="ECO:0000313" key="1">
    <source>
        <dbReference type="EMBL" id="QBK85050.1"/>
    </source>
</evidence>
<organism evidence="1">
    <name type="scientific">Pithovirus LCDPAC02</name>
    <dbReference type="NCBI Taxonomy" id="2506601"/>
    <lineage>
        <taxon>Viruses</taxon>
        <taxon>Pithoviruses</taxon>
    </lineage>
</organism>
<sequence length="1106" mass="133357">MNSLLIDNSEDIFYKNFDLVDNVVYSIKIENENKTPYIYQRLENFKYEIIKLKDRIFNLYNKNYILDEIVDTIQEDNEHISEEIILYYYSELVDNNLINKNTFYTKNYSNYDIFFEENDYNDNIYDYLKISKNEIKKKKEDLKFIYKEYQEIINYKDAFDFNISSIKIQNNILEINIKYNYGENYIRKFFDDAVCTRNIPFIKMRGFDLQKMYQPSLIYGNYQKLYNSYIKDFDMSKVFNVTEYGILFLYEIENDILKTPSYSRGIIDLLNGKIFVDMKSYIKIVPIIKYIQETFNINNSCIIDWKRKNIKYVFDINIGDINFYSDYVMIGLIKRKIFDKIKKVEKKDEQPNPLTLKINITKENNDDKYSICYYKNKPYNANVLYFDKNNNISYKLAQNVKDKNIIRVKINKYVKNEIDIINDMVLIYILILDYARYITYDSEYIKKYKKNVIYKEPTEIEISGYRAQFNESAVIGSFSVAKSDNKRRPLIVNKEIYDITDSKQRMKYEFIFLNNKFIEYYICSNNLNYIYLKTFPNLYLNSIELVPSCYMKFKKSEGKKKLITKKSTKRSKLSTPLTLGNLSEVFLFSLSKIEDLDRYYVKKVGTRTNKGTYNIIEALVLFDIFNTKKPFFNHIGNNKANMHKEIDVEVNKYLRKIRNYVKSEDFKMNEFKQFSYMTKNNFISFLKYKGLDLNPIMFVDIIERALNVNIIILKFEDKKYLKFLERINKNYPTNKNKKTYTIICGHPNNPIIPNKNIYVCEPIIYTTNDIKLNKYIVELIGKTMIDLLHENIYNVKSKFIKPEKEIEFIETKIDKIEKIDKFKEYKLLTHKVQSLFLWIFAHYIKYEYEYKNIDCNFQDIFNKFKNKYIEINNEQDDFKVYHPLLFKMKLRPKKSMEEIIKYIKDTFTLDKLIFKSNFITQLKTIIFSIDTCRNIRSWSSIMQREKHFIEKFYFGFEDFNIKYNEGNILFRNNQQYISLLDKLYSYKYLINIKEMLNVPYNFSFLTTDNKNNLYVVKNVKFNKQSYKINTDNPLDKKFKKKSIYKYIYDNFRKEPIEIVELVGVGMSNYGFTYANIENLFAIIIYPNKELVKNSDNHFGIVLPYNF</sequence>
<reference evidence="1" key="1">
    <citation type="journal article" date="2019" name="MBio">
        <title>Virus Genomes from Deep Sea Sediments Expand the Ocean Megavirome and Support Independent Origins of Viral Gigantism.</title>
        <authorList>
            <person name="Backstrom D."/>
            <person name="Yutin N."/>
            <person name="Jorgensen S.L."/>
            <person name="Dharamshi J."/>
            <person name="Homa F."/>
            <person name="Zaremba-Niedwiedzka K."/>
            <person name="Spang A."/>
            <person name="Wolf Y.I."/>
            <person name="Koonin E.V."/>
            <person name="Ettema T.J."/>
        </authorList>
    </citation>
    <scope>NUCLEOTIDE SEQUENCE</scope>
</reference>
<name>A0A481YPX9_9VIRU</name>
<dbReference type="EMBL" id="MK500302">
    <property type="protein sequence ID" value="QBK85050.1"/>
    <property type="molecule type" value="Genomic_DNA"/>
</dbReference>
<proteinExistence type="predicted"/>
<gene>
    <name evidence="1" type="ORF">LCDPAC02_02490</name>
</gene>
<accession>A0A481YPX9</accession>